<dbReference type="InterPro" id="IPR050903">
    <property type="entry name" value="Bact_Chemotaxis_MeTrfase"/>
</dbReference>
<proteinExistence type="predicted"/>
<dbReference type="Proteomes" id="UP001596022">
    <property type="component" value="Unassembled WGS sequence"/>
</dbReference>
<keyword evidence="3 7" id="KW-0489">Methyltransferase</keyword>
<comment type="caution">
    <text evidence="7">The sequence shown here is derived from an EMBL/GenBank/DDBJ whole genome shotgun (WGS) entry which is preliminary data.</text>
</comment>
<dbReference type="PANTHER" id="PTHR24422:SF19">
    <property type="entry name" value="CHEMOTAXIS PROTEIN METHYLTRANSFERASE"/>
    <property type="match status" value="1"/>
</dbReference>
<dbReference type="SUPFAM" id="SSF47757">
    <property type="entry name" value="Chemotaxis receptor methyltransferase CheR, N-terminal domain"/>
    <property type="match status" value="1"/>
</dbReference>
<evidence type="ECO:0000313" key="8">
    <source>
        <dbReference type="Proteomes" id="UP001596022"/>
    </source>
</evidence>
<dbReference type="RefSeq" id="WP_376844831.1">
    <property type="nucleotide sequence ID" value="NZ_JBHSFW010000001.1"/>
</dbReference>
<dbReference type="Pfam" id="PF01739">
    <property type="entry name" value="CheR"/>
    <property type="match status" value="1"/>
</dbReference>
<dbReference type="GO" id="GO:0008168">
    <property type="term" value="F:methyltransferase activity"/>
    <property type="evidence" value="ECO:0007669"/>
    <property type="project" value="UniProtKB-KW"/>
</dbReference>
<dbReference type="InterPro" id="IPR036804">
    <property type="entry name" value="CheR_N_sf"/>
</dbReference>
<keyword evidence="4" id="KW-0808">Transferase</keyword>
<evidence type="ECO:0000256" key="5">
    <source>
        <dbReference type="ARBA" id="ARBA00022691"/>
    </source>
</evidence>
<protein>
    <recommendedName>
        <fullName evidence="2">protein-glutamate O-methyltransferase</fullName>
        <ecNumber evidence="2">2.1.1.80</ecNumber>
    </recommendedName>
</protein>
<dbReference type="InterPro" id="IPR000780">
    <property type="entry name" value="CheR_MeTrfase"/>
</dbReference>
<dbReference type="Pfam" id="PF03705">
    <property type="entry name" value="CheR_N"/>
    <property type="match status" value="1"/>
</dbReference>
<dbReference type="PANTHER" id="PTHR24422">
    <property type="entry name" value="CHEMOTAXIS PROTEIN METHYLTRANSFERASE"/>
    <property type="match status" value="1"/>
</dbReference>
<feature type="domain" description="CheR-type methyltransferase" evidence="6">
    <location>
        <begin position="1"/>
        <end position="260"/>
    </location>
</feature>
<dbReference type="InterPro" id="IPR022641">
    <property type="entry name" value="CheR_N"/>
</dbReference>
<evidence type="ECO:0000256" key="2">
    <source>
        <dbReference type="ARBA" id="ARBA00012534"/>
    </source>
</evidence>
<organism evidence="7 8">
    <name type="scientific">Camelliibacillus cellulosilyticus</name>
    <dbReference type="NCBI Taxonomy" id="2174486"/>
    <lineage>
        <taxon>Bacteria</taxon>
        <taxon>Bacillati</taxon>
        <taxon>Bacillota</taxon>
        <taxon>Bacilli</taxon>
        <taxon>Bacillales</taxon>
        <taxon>Sporolactobacillaceae</taxon>
        <taxon>Camelliibacillus</taxon>
    </lineage>
</organism>
<dbReference type="SUPFAM" id="SSF53335">
    <property type="entry name" value="S-adenosyl-L-methionine-dependent methyltransferases"/>
    <property type="match status" value="1"/>
</dbReference>
<dbReference type="InterPro" id="IPR022642">
    <property type="entry name" value="CheR_C"/>
</dbReference>
<dbReference type="CDD" id="cd02440">
    <property type="entry name" value="AdoMet_MTases"/>
    <property type="match status" value="1"/>
</dbReference>
<evidence type="ECO:0000259" key="6">
    <source>
        <dbReference type="PROSITE" id="PS50123"/>
    </source>
</evidence>
<dbReference type="Gene3D" id="3.40.50.150">
    <property type="entry name" value="Vaccinia Virus protein VP39"/>
    <property type="match status" value="1"/>
</dbReference>
<keyword evidence="8" id="KW-1185">Reference proteome</keyword>
<evidence type="ECO:0000256" key="1">
    <source>
        <dbReference type="ARBA" id="ARBA00001541"/>
    </source>
</evidence>
<dbReference type="PROSITE" id="PS50123">
    <property type="entry name" value="CHER"/>
    <property type="match status" value="1"/>
</dbReference>
<evidence type="ECO:0000256" key="4">
    <source>
        <dbReference type="ARBA" id="ARBA00022679"/>
    </source>
</evidence>
<dbReference type="GO" id="GO:0032259">
    <property type="term" value="P:methylation"/>
    <property type="evidence" value="ECO:0007669"/>
    <property type="project" value="UniProtKB-KW"/>
</dbReference>
<accession>A0ABV9GII4</accession>
<name>A0ABV9GII4_9BACL</name>
<evidence type="ECO:0000256" key="3">
    <source>
        <dbReference type="ARBA" id="ARBA00022603"/>
    </source>
</evidence>
<dbReference type="EC" id="2.1.1.80" evidence="2"/>
<dbReference type="EMBL" id="JBHSFW010000001">
    <property type="protein sequence ID" value="MFC4617807.1"/>
    <property type="molecule type" value="Genomic_DNA"/>
</dbReference>
<dbReference type="SMART" id="SM00138">
    <property type="entry name" value="MeTrc"/>
    <property type="match status" value="1"/>
</dbReference>
<keyword evidence="5" id="KW-0949">S-adenosyl-L-methionine</keyword>
<gene>
    <name evidence="7" type="ORF">ACFO4N_03585</name>
</gene>
<comment type="catalytic activity">
    <reaction evidence="1">
        <text>L-glutamyl-[protein] + S-adenosyl-L-methionine = [protein]-L-glutamate 5-O-methyl ester + S-adenosyl-L-homocysteine</text>
        <dbReference type="Rhea" id="RHEA:24452"/>
        <dbReference type="Rhea" id="RHEA-COMP:10208"/>
        <dbReference type="Rhea" id="RHEA-COMP:10311"/>
        <dbReference type="ChEBI" id="CHEBI:29973"/>
        <dbReference type="ChEBI" id="CHEBI:57856"/>
        <dbReference type="ChEBI" id="CHEBI:59789"/>
        <dbReference type="ChEBI" id="CHEBI:82795"/>
        <dbReference type="EC" id="2.1.1.80"/>
    </reaction>
</comment>
<dbReference type="InterPro" id="IPR029063">
    <property type="entry name" value="SAM-dependent_MTases_sf"/>
</dbReference>
<dbReference type="PRINTS" id="PR00996">
    <property type="entry name" value="CHERMTFRASE"/>
</dbReference>
<reference evidence="8" key="1">
    <citation type="journal article" date="2019" name="Int. J. Syst. Evol. Microbiol.">
        <title>The Global Catalogue of Microorganisms (GCM) 10K type strain sequencing project: providing services to taxonomists for standard genome sequencing and annotation.</title>
        <authorList>
            <consortium name="The Broad Institute Genomics Platform"/>
            <consortium name="The Broad Institute Genome Sequencing Center for Infectious Disease"/>
            <person name="Wu L."/>
            <person name="Ma J."/>
        </authorList>
    </citation>
    <scope>NUCLEOTIDE SEQUENCE [LARGE SCALE GENOMIC DNA]</scope>
    <source>
        <strain evidence="8">CGMCC 1.16306</strain>
    </source>
</reference>
<sequence length="260" mass="30889">MEDGYTAFKRYLYGETGIDLSLYKEEQMKRRLASLKNKYHASSFDAFFRMMQQDPAIMADCLDRLTINVTEFFRNKSRWDVLENELLPDLKKIRTGRLKVWSAACSTGEEPYSLSMLLSRHFGHDGYDIRATDVDEKVLQRARLGLYSERSLRTLAFGERHHYFHRQNEWYKIKPEWQKPIRFEKHNLLADDFGKGYDLIVCRNVFIYFTEEAKRHLYRKFSQALKPGGLLFVGSTEQIFNASIYNLQAIRTFFYKKYEG</sequence>
<evidence type="ECO:0000313" key="7">
    <source>
        <dbReference type="EMBL" id="MFC4617807.1"/>
    </source>
</evidence>
<dbReference type="Gene3D" id="1.10.155.10">
    <property type="entry name" value="Chemotaxis receptor methyltransferase CheR, N-terminal domain"/>
    <property type="match status" value="1"/>
</dbReference>